<evidence type="ECO:0000259" key="4">
    <source>
        <dbReference type="SMART" id="SM00093"/>
    </source>
</evidence>
<accession>A0A4W3JNB6</accession>
<dbReference type="OMA" id="NYNLVEP"/>
<reference evidence="6" key="3">
    <citation type="journal article" date="2014" name="Nature">
        <title>Elephant shark genome provides unique insights into gnathostome evolution.</title>
        <authorList>
            <consortium name="International Elephant Shark Genome Sequencing Consortium"/>
            <person name="Venkatesh B."/>
            <person name="Lee A.P."/>
            <person name="Ravi V."/>
            <person name="Maurya A.K."/>
            <person name="Lian M.M."/>
            <person name="Swann J.B."/>
            <person name="Ohta Y."/>
            <person name="Flajnik M.F."/>
            <person name="Sutoh Y."/>
            <person name="Kasahara M."/>
            <person name="Hoon S."/>
            <person name="Gangu V."/>
            <person name="Roy S.W."/>
            <person name="Irimia M."/>
            <person name="Korzh V."/>
            <person name="Kondrychyn I."/>
            <person name="Lim Z.W."/>
            <person name="Tay B.H."/>
            <person name="Tohari S."/>
            <person name="Kong K.W."/>
            <person name="Ho S."/>
            <person name="Lorente-Galdos B."/>
            <person name="Quilez J."/>
            <person name="Marques-Bonet T."/>
            <person name="Raney B.J."/>
            <person name="Ingham P.W."/>
            <person name="Tay A."/>
            <person name="Hillier L.W."/>
            <person name="Minx P."/>
            <person name="Boehm T."/>
            <person name="Wilson R.K."/>
            <person name="Brenner S."/>
            <person name="Warren W.C."/>
        </authorList>
    </citation>
    <scope>NUCLEOTIDE SEQUENCE [LARGE SCALE GENOMIC DNA]</scope>
</reference>
<dbReference type="InterPro" id="IPR023796">
    <property type="entry name" value="Serpin_dom"/>
</dbReference>
<dbReference type="PRINTS" id="PR00780">
    <property type="entry name" value="LEUSERPINII"/>
</dbReference>
<dbReference type="GO" id="GO:0004867">
    <property type="term" value="F:serine-type endopeptidase inhibitor activity"/>
    <property type="evidence" value="ECO:0007669"/>
    <property type="project" value="InterPro"/>
</dbReference>
<dbReference type="FunFam" id="2.30.39.10:FF:000002">
    <property type="entry name" value="Serpin family D member 1"/>
    <property type="match status" value="1"/>
</dbReference>
<reference evidence="5" key="4">
    <citation type="submission" date="2025-08" db="UniProtKB">
        <authorList>
            <consortium name="Ensembl"/>
        </authorList>
    </citation>
    <scope>IDENTIFICATION</scope>
</reference>
<feature type="domain" description="Serpin" evidence="4">
    <location>
        <begin position="131"/>
        <end position="493"/>
    </location>
</feature>
<sequence length="496" mass="56641">MRSLLLLLSLHLVPLPTLCGIKSLASHFDLRVTDEPDTILESGDYLFLDSSVTRNLISEEEEDYLDWDQILGEDHDDDDYIDEIDEIEDELEFDPVAERADPATKRARLLGLFHGKTRIQRLNTVNTDFAFDLYRRLSNSSNQYDNILLAPVGISTTLAMISLGAGSHTHQQLFHTLGFGAFVNASTKYDVITVHNLFRRLTHRLFRHKFGYTLHSVNGLFVRQDTNLLGNFTENMKTYYFAEAQLSNFSDPGLVTKLNQRILKLTKGMIRDSIQAIDPRTLLMILNCLYFKGTWENKFPVEKTYRRVFRVSEKVTVKVPMMHTKGNFLTAVDPELECDILQLPYVGNSSMLVVLPHKLSGMKSLEKRLVAEVVVKWQSKMTNRSREVVFPKFSLAKQYDLMPYLKGMGLTLPFQAGADFSRISTQEDLIINLLKHQGSITVNEEGTTAASLTKASFMPLSIQNDFVVNRPFLFLIYEHRTECLLFMGRVMNPESS</sequence>
<dbReference type="InterPro" id="IPR033831">
    <property type="entry name" value="HCII_serpin_dom"/>
</dbReference>
<reference evidence="6" key="1">
    <citation type="journal article" date="2006" name="Science">
        <title>Ancient noncoding elements conserved in the human genome.</title>
        <authorList>
            <person name="Venkatesh B."/>
            <person name="Kirkness E.F."/>
            <person name="Loh Y.H."/>
            <person name="Halpern A.L."/>
            <person name="Lee A.P."/>
            <person name="Johnson J."/>
            <person name="Dandona N."/>
            <person name="Viswanathan L.D."/>
            <person name="Tay A."/>
            <person name="Venter J.C."/>
            <person name="Strausberg R.L."/>
            <person name="Brenner S."/>
        </authorList>
    </citation>
    <scope>NUCLEOTIDE SEQUENCE [LARGE SCALE GENOMIC DNA]</scope>
</reference>
<dbReference type="OrthoDB" id="1063785at2759"/>
<evidence type="ECO:0000313" key="6">
    <source>
        <dbReference type="Proteomes" id="UP000314986"/>
    </source>
</evidence>
<dbReference type="PROSITE" id="PS00284">
    <property type="entry name" value="SERPIN"/>
    <property type="match status" value="1"/>
</dbReference>
<evidence type="ECO:0000256" key="1">
    <source>
        <dbReference type="ARBA" id="ARBA00009500"/>
    </source>
</evidence>
<dbReference type="Ensembl" id="ENSCMIT00000034063.1">
    <property type="protein sequence ID" value="ENSCMIP00000033555.1"/>
    <property type="gene ID" value="ENSCMIG00000014312.1"/>
</dbReference>
<evidence type="ECO:0000256" key="3">
    <source>
        <dbReference type="SAM" id="SignalP"/>
    </source>
</evidence>
<name>A0A4W3JNB6_CALMI</name>
<comment type="similarity">
    <text evidence="1 2">Belongs to the serpin family.</text>
</comment>
<dbReference type="GeneTree" id="ENSGT00940000158664"/>
<evidence type="ECO:0000256" key="2">
    <source>
        <dbReference type="RuleBase" id="RU000411"/>
    </source>
</evidence>
<dbReference type="STRING" id="7868.ENSCMIP00000033555"/>
<dbReference type="Proteomes" id="UP000314986">
    <property type="component" value="Unassembled WGS sequence"/>
</dbReference>
<dbReference type="GO" id="GO:0007596">
    <property type="term" value="P:blood coagulation"/>
    <property type="evidence" value="ECO:0007669"/>
    <property type="project" value="InterPro"/>
</dbReference>
<dbReference type="SMART" id="SM00093">
    <property type="entry name" value="SERPIN"/>
    <property type="match status" value="1"/>
</dbReference>
<proteinExistence type="inferred from homology"/>
<dbReference type="CTD" id="3053"/>
<dbReference type="InterPro" id="IPR042185">
    <property type="entry name" value="Serpin_sf_2"/>
</dbReference>
<reference evidence="5" key="5">
    <citation type="submission" date="2025-09" db="UniProtKB">
        <authorList>
            <consortium name="Ensembl"/>
        </authorList>
    </citation>
    <scope>IDENTIFICATION</scope>
</reference>
<dbReference type="PANTHER" id="PTHR11461">
    <property type="entry name" value="SERINE PROTEASE INHIBITOR, SERPIN"/>
    <property type="match status" value="1"/>
</dbReference>
<dbReference type="Gene3D" id="3.30.497.10">
    <property type="entry name" value="Antithrombin, subunit I, domain 2"/>
    <property type="match status" value="1"/>
</dbReference>
<dbReference type="InterPro" id="IPR023795">
    <property type="entry name" value="Serpin_CS"/>
</dbReference>
<gene>
    <name evidence="5" type="primary">serpind1</name>
</gene>
<dbReference type="InterPro" id="IPR000215">
    <property type="entry name" value="Serpin_fam"/>
</dbReference>
<dbReference type="RefSeq" id="XP_007900003.1">
    <property type="nucleotide sequence ID" value="XM_007901812.2"/>
</dbReference>
<organism evidence="5 6">
    <name type="scientific">Callorhinchus milii</name>
    <name type="common">Ghost shark</name>
    <dbReference type="NCBI Taxonomy" id="7868"/>
    <lineage>
        <taxon>Eukaryota</taxon>
        <taxon>Metazoa</taxon>
        <taxon>Chordata</taxon>
        <taxon>Craniata</taxon>
        <taxon>Vertebrata</taxon>
        <taxon>Chondrichthyes</taxon>
        <taxon>Holocephali</taxon>
        <taxon>Chimaeriformes</taxon>
        <taxon>Callorhinchidae</taxon>
        <taxon>Callorhinchus</taxon>
    </lineage>
</organism>
<dbReference type="PANTHER" id="PTHR11461:SF30">
    <property type="entry name" value="HEPARIN COFACTOR 2"/>
    <property type="match status" value="1"/>
</dbReference>
<dbReference type="GeneID" id="103184003"/>
<dbReference type="AlphaFoldDB" id="A0A4W3JNB6"/>
<evidence type="ECO:0000313" key="5">
    <source>
        <dbReference type="Ensembl" id="ENSCMIP00000033555.1"/>
    </source>
</evidence>
<dbReference type="FunFam" id="2.10.310.10:FF:000001">
    <property type="entry name" value="Serpin family A member 1"/>
    <property type="match status" value="1"/>
</dbReference>
<feature type="signal peptide" evidence="3">
    <location>
        <begin position="1"/>
        <end position="19"/>
    </location>
</feature>
<keyword evidence="3" id="KW-0732">Signal</keyword>
<dbReference type="InterPro" id="IPR036186">
    <property type="entry name" value="Serpin_sf"/>
</dbReference>
<feature type="chain" id="PRO_5021389545" evidence="3">
    <location>
        <begin position="20"/>
        <end position="496"/>
    </location>
</feature>
<dbReference type="GO" id="GO:0005615">
    <property type="term" value="C:extracellular space"/>
    <property type="evidence" value="ECO:0007669"/>
    <property type="project" value="InterPro"/>
</dbReference>
<reference evidence="6" key="2">
    <citation type="journal article" date="2007" name="PLoS Biol.">
        <title>Survey sequencing and comparative analysis of the elephant shark (Callorhinchus milii) genome.</title>
        <authorList>
            <person name="Venkatesh B."/>
            <person name="Kirkness E.F."/>
            <person name="Loh Y.H."/>
            <person name="Halpern A.L."/>
            <person name="Lee A.P."/>
            <person name="Johnson J."/>
            <person name="Dandona N."/>
            <person name="Viswanathan L.D."/>
            <person name="Tay A."/>
            <person name="Venter J.C."/>
            <person name="Strausberg R.L."/>
            <person name="Brenner S."/>
        </authorList>
    </citation>
    <scope>NUCLEOTIDE SEQUENCE [LARGE SCALE GENOMIC DNA]</scope>
</reference>
<dbReference type="Pfam" id="PF00079">
    <property type="entry name" value="Serpin"/>
    <property type="match status" value="1"/>
</dbReference>
<dbReference type="InterPro" id="IPR042178">
    <property type="entry name" value="Serpin_sf_1"/>
</dbReference>
<dbReference type="CDD" id="cd02047">
    <property type="entry name" value="serpinD1_HCF2"/>
    <property type="match status" value="1"/>
</dbReference>
<dbReference type="Gene3D" id="2.30.39.10">
    <property type="entry name" value="Alpha-1-antitrypsin, domain 1"/>
    <property type="match status" value="1"/>
</dbReference>
<keyword evidence="6" id="KW-1185">Reference proteome</keyword>
<dbReference type="InParanoid" id="A0A4W3JNB6"/>
<dbReference type="SUPFAM" id="SSF56574">
    <property type="entry name" value="Serpins"/>
    <property type="match status" value="1"/>
</dbReference>
<protein>
    <submittedName>
        <fullName evidence="5">Serpin peptidase inhibitor, clade D (heparin cofactor), member 1</fullName>
    </submittedName>
</protein>